<sequence>MPYCHECNSRYFSSYSHLQQHLDNSDAHRPGGYDWECEICDNSFKTEQARRQHYINGSHDYCSDCDRLFQNHNNLTQHMRSRAHQGTNITCPWCKTSYVTASGLTIHLESGNCSSGLDRHKINRQVQQLDRNNVITKPMITYPGYENSQTIATSRSWNGRAYECPLSCNREFNTLHGLNNHLKSPFHEQNIYRCPGRGCGREYKVLSGLVQHVESESCGVMRFSAVQHNARIGAQGMIGRMIQGM</sequence>
<evidence type="ECO:0000313" key="10">
    <source>
        <dbReference type="Proteomes" id="UP000696280"/>
    </source>
</evidence>
<proteinExistence type="predicted"/>
<evidence type="ECO:0000256" key="1">
    <source>
        <dbReference type="ARBA" id="ARBA00004123"/>
    </source>
</evidence>
<dbReference type="GO" id="GO:0005634">
    <property type="term" value="C:nucleus"/>
    <property type="evidence" value="ECO:0007669"/>
    <property type="project" value="UniProtKB-SubCell"/>
</dbReference>
<comment type="subcellular location">
    <subcellularLocation>
        <location evidence="1">Nucleus</location>
    </subcellularLocation>
</comment>
<gene>
    <name evidence="9" type="ORF">HYFRA_00003818</name>
</gene>
<dbReference type="PANTHER" id="PTHR24406">
    <property type="entry name" value="TRANSCRIPTIONAL REPRESSOR CTCFL-RELATED"/>
    <property type="match status" value="1"/>
</dbReference>
<dbReference type="Pfam" id="PF12171">
    <property type="entry name" value="zf-C2H2_jaz"/>
    <property type="match status" value="1"/>
</dbReference>
<dbReference type="InterPro" id="IPR013087">
    <property type="entry name" value="Znf_C2H2_type"/>
</dbReference>
<dbReference type="Pfam" id="PF12874">
    <property type="entry name" value="zf-met"/>
    <property type="match status" value="1"/>
</dbReference>
<accession>A0A9N9PJZ5</accession>
<dbReference type="GO" id="GO:0008270">
    <property type="term" value="F:zinc ion binding"/>
    <property type="evidence" value="ECO:0007669"/>
    <property type="project" value="UniProtKB-KW"/>
</dbReference>
<evidence type="ECO:0000256" key="2">
    <source>
        <dbReference type="ARBA" id="ARBA00022723"/>
    </source>
</evidence>
<keyword evidence="2" id="KW-0479">Metal-binding</keyword>
<keyword evidence="6" id="KW-0539">Nucleus</keyword>
<evidence type="ECO:0000259" key="8">
    <source>
        <dbReference type="PROSITE" id="PS50157"/>
    </source>
</evidence>
<feature type="domain" description="C2H2-type" evidence="8">
    <location>
        <begin position="162"/>
        <end position="187"/>
    </location>
</feature>
<name>A0A9N9PJZ5_9HELO</name>
<feature type="domain" description="C2H2-type" evidence="8">
    <location>
        <begin position="60"/>
        <end position="89"/>
    </location>
</feature>
<evidence type="ECO:0000313" key="9">
    <source>
        <dbReference type="EMBL" id="CAG8956434.1"/>
    </source>
</evidence>
<dbReference type="OrthoDB" id="6077919at2759"/>
<keyword evidence="10" id="KW-1185">Reference proteome</keyword>
<dbReference type="InterPro" id="IPR050888">
    <property type="entry name" value="ZnF_C2H2-type_TF"/>
</dbReference>
<comment type="caution">
    <text evidence="9">The sequence shown here is derived from an EMBL/GenBank/DDBJ whole genome shotgun (WGS) entry which is preliminary data.</text>
</comment>
<dbReference type="InterPro" id="IPR022755">
    <property type="entry name" value="Znf_C2H2_jaz"/>
</dbReference>
<evidence type="ECO:0000256" key="4">
    <source>
        <dbReference type="ARBA" id="ARBA00022771"/>
    </source>
</evidence>
<dbReference type="PROSITE" id="PS50157">
    <property type="entry name" value="ZINC_FINGER_C2H2_2"/>
    <property type="match status" value="2"/>
</dbReference>
<dbReference type="SMART" id="SM00355">
    <property type="entry name" value="ZnF_C2H2"/>
    <property type="match status" value="6"/>
</dbReference>
<evidence type="ECO:0000256" key="3">
    <source>
        <dbReference type="ARBA" id="ARBA00022737"/>
    </source>
</evidence>
<dbReference type="EMBL" id="CAJVRL010000070">
    <property type="protein sequence ID" value="CAG8956434.1"/>
    <property type="molecule type" value="Genomic_DNA"/>
</dbReference>
<reference evidence="9" key="1">
    <citation type="submission" date="2021-07" db="EMBL/GenBank/DDBJ databases">
        <authorList>
            <person name="Durling M."/>
        </authorList>
    </citation>
    <scope>NUCLEOTIDE SEQUENCE</scope>
</reference>
<evidence type="ECO:0000256" key="7">
    <source>
        <dbReference type="PROSITE-ProRule" id="PRU00042"/>
    </source>
</evidence>
<protein>
    <recommendedName>
        <fullName evidence="8">C2H2-type domain-containing protein</fullName>
    </recommendedName>
</protein>
<keyword evidence="3" id="KW-0677">Repeat</keyword>
<dbReference type="Gene3D" id="3.30.160.60">
    <property type="entry name" value="Classic Zinc Finger"/>
    <property type="match status" value="3"/>
</dbReference>
<dbReference type="PROSITE" id="PS00028">
    <property type="entry name" value="ZINC_FINGER_C2H2_1"/>
    <property type="match status" value="2"/>
</dbReference>
<keyword evidence="4 7" id="KW-0863">Zinc-finger</keyword>
<dbReference type="SUPFAM" id="SSF57667">
    <property type="entry name" value="beta-beta-alpha zinc fingers"/>
    <property type="match status" value="1"/>
</dbReference>
<dbReference type="AlphaFoldDB" id="A0A9N9PJZ5"/>
<evidence type="ECO:0000256" key="5">
    <source>
        <dbReference type="ARBA" id="ARBA00022833"/>
    </source>
</evidence>
<organism evidence="9 10">
    <name type="scientific">Hymenoscyphus fraxineus</name>
    <dbReference type="NCBI Taxonomy" id="746836"/>
    <lineage>
        <taxon>Eukaryota</taxon>
        <taxon>Fungi</taxon>
        <taxon>Dikarya</taxon>
        <taxon>Ascomycota</taxon>
        <taxon>Pezizomycotina</taxon>
        <taxon>Leotiomycetes</taxon>
        <taxon>Helotiales</taxon>
        <taxon>Helotiaceae</taxon>
        <taxon>Hymenoscyphus</taxon>
    </lineage>
</organism>
<dbReference type="InterPro" id="IPR036236">
    <property type="entry name" value="Znf_C2H2_sf"/>
</dbReference>
<keyword evidence="5" id="KW-0862">Zinc</keyword>
<dbReference type="Proteomes" id="UP000696280">
    <property type="component" value="Unassembled WGS sequence"/>
</dbReference>
<evidence type="ECO:0000256" key="6">
    <source>
        <dbReference type="ARBA" id="ARBA00023242"/>
    </source>
</evidence>